<keyword evidence="2" id="KW-1185">Reference proteome</keyword>
<sequence length="164" mass="18324">MPTLQSSLGHRFTDVNELDLVVYDLINLSAKNNVAALFSVKWRLLGVVSWATMGMVMTFKTCMTLLHPTPYQVARTNRIPDSLFIHDPFMNTEIALPVGFVAGVVTSLQWKEISYVMRVPYLSYIHTGEEAGCGQLWNSAQNSVLHTLNLTHTHTTTQSIQSPS</sequence>
<accession>A0AA39Q4D6</accession>
<comment type="caution">
    <text evidence="1">The sequence shown here is derived from an EMBL/GenBank/DDBJ whole genome shotgun (WGS) entry which is preliminary data.</text>
</comment>
<dbReference type="Proteomes" id="UP001175228">
    <property type="component" value="Unassembled WGS sequence"/>
</dbReference>
<evidence type="ECO:0000313" key="1">
    <source>
        <dbReference type="EMBL" id="KAK0496037.1"/>
    </source>
</evidence>
<gene>
    <name evidence="1" type="ORF">EDD18DRAFT_1353653</name>
</gene>
<protein>
    <submittedName>
        <fullName evidence="1">Uncharacterized protein</fullName>
    </submittedName>
</protein>
<organism evidence="1 2">
    <name type="scientific">Armillaria luteobubalina</name>
    <dbReference type="NCBI Taxonomy" id="153913"/>
    <lineage>
        <taxon>Eukaryota</taxon>
        <taxon>Fungi</taxon>
        <taxon>Dikarya</taxon>
        <taxon>Basidiomycota</taxon>
        <taxon>Agaricomycotina</taxon>
        <taxon>Agaricomycetes</taxon>
        <taxon>Agaricomycetidae</taxon>
        <taxon>Agaricales</taxon>
        <taxon>Marasmiineae</taxon>
        <taxon>Physalacriaceae</taxon>
        <taxon>Armillaria</taxon>
    </lineage>
</organism>
<name>A0AA39Q4D6_9AGAR</name>
<proteinExistence type="predicted"/>
<dbReference type="AlphaFoldDB" id="A0AA39Q4D6"/>
<reference evidence="1" key="1">
    <citation type="submission" date="2023-06" db="EMBL/GenBank/DDBJ databases">
        <authorList>
            <consortium name="Lawrence Berkeley National Laboratory"/>
            <person name="Ahrendt S."/>
            <person name="Sahu N."/>
            <person name="Indic B."/>
            <person name="Wong-Bajracharya J."/>
            <person name="Merenyi Z."/>
            <person name="Ke H.-M."/>
            <person name="Monk M."/>
            <person name="Kocsube S."/>
            <person name="Drula E."/>
            <person name="Lipzen A."/>
            <person name="Balint B."/>
            <person name="Henrissat B."/>
            <person name="Andreopoulos B."/>
            <person name="Martin F.M."/>
            <person name="Harder C.B."/>
            <person name="Rigling D."/>
            <person name="Ford K.L."/>
            <person name="Foster G.D."/>
            <person name="Pangilinan J."/>
            <person name="Papanicolaou A."/>
            <person name="Barry K."/>
            <person name="LaButti K."/>
            <person name="Viragh M."/>
            <person name="Koriabine M."/>
            <person name="Yan M."/>
            <person name="Riley R."/>
            <person name="Champramary S."/>
            <person name="Plett K.L."/>
            <person name="Tsai I.J."/>
            <person name="Slot J."/>
            <person name="Sipos G."/>
            <person name="Plett J."/>
            <person name="Nagy L.G."/>
            <person name="Grigoriev I.V."/>
        </authorList>
    </citation>
    <scope>NUCLEOTIDE SEQUENCE</scope>
    <source>
        <strain evidence="1">HWK02</strain>
    </source>
</reference>
<dbReference type="EMBL" id="JAUEPU010000016">
    <property type="protein sequence ID" value="KAK0496037.1"/>
    <property type="molecule type" value="Genomic_DNA"/>
</dbReference>
<evidence type="ECO:0000313" key="2">
    <source>
        <dbReference type="Proteomes" id="UP001175228"/>
    </source>
</evidence>